<dbReference type="GeneID" id="75510435"/>
<feature type="transmembrane region" description="Helical" evidence="1">
    <location>
        <begin position="12"/>
        <end position="35"/>
    </location>
</feature>
<accession>A0A977PM48</accession>
<evidence type="ECO:0000256" key="1">
    <source>
        <dbReference type="SAM" id="Phobius"/>
    </source>
</evidence>
<keyword evidence="1" id="KW-0812">Transmembrane</keyword>
<proteinExistence type="predicted"/>
<protein>
    <submittedName>
        <fullName evidence="2">ATP synthase F0 subunit 8</fullName>
    </submittedName>
</protein>
<evidence type="ECO:0000313" key="2">
    <source>
        <dbReference type="EMBL" id="UXD78882.1"/>
    </source>
</evidence>
<keyword evidence="2" id="KW-0496">Mitochondrion</keyword>
<keyword evidence="1" id="KW-1133">Transmembrane helix</keyword>
<name>A0A977PM48_9ACAR</name>
<dbReference type="EMBL" id="OK166751">
    <property type="protein sequence ID" value="UXD78882.1"/>
    <property type="molecule type" value="Genomic_DNA"/>
</dbReference>
<keyword evidence="1" id="KW-0472">Membrane</keyword>
<sequence length="51" mass="6272">MLPQMMPLPWLVIFFFIFICYFSMMRLVSLFYFFFSLDLFLVKGGEITFPW</sequence>
<reference evidence="2" key="1">
    <citation type="submission" date="2021-09" db="EMBL/GenBank/DDBJ databases">
        <authorList>
            <person name="Fang Y."/>
            <person name="Sun E."/>
            <person name="Li M."/>
        </authorList>
    </citation>
    <scope>NUCLEOTIDE SEQUENCE</scope>
</reference>
<gene>
    <name evidence="2" type="primary">ATP8</name>
</gene>
<dbReference type="AlphaFoldDB" id="A0A977PM48"/>
<organism evidence="2">
    <name type="scientific">Thyreophagus entomophagus</name>
    <dbReference type="NCBI Taxonomy" id="2874286"/>
    <lineage>
        <taxon>Eukaryota</taxon>
        <taxon>Metazoa</taxon>
        <taxon>Ecdysozoa</taxon>
        <taxon>Arthropoda</taxon>
        <taxon>Chelicerata</taxon>
        <taxon>Arachnida</taxon>
        <taxon>Acari</taxon>
        <taxon>Acariformes</taxon>
        <taxon>Sarcoptiformes</taxon>
        <taxon>Astigmata</taxon>
        <taxon>Acaroidea</taxon>
        <taxon>Acaridae</taxon>
        <taxon>Rhizoglyphinae</taxon>
        <taxon>Thyreophagus</taxon>
    </lineage>
</organism>
<geneLocation type="mitochondrion" evidence="2"/>
<dbReference type="CTD" id="4509"/>
<dbReference type="RefSeq" id="YP_010503020.1">
    <property type="nucleotide sequence ID" value="NC_066986.1"/>
</dbReference>